<name>A0A7J9CV89_GOSGO</name>
<feature type="non-terminal residue" evidence="1">
    <location>
        <position position="1"/>
    </location>
</feature>
<organism evidence="1 2">
    <name type="scientific">Gossypium gossypioides</name>
    <name type="common">Mexican cotton</name>
    <name type="synonym">Selera gossypioides</name>
    <dbReference type="NCBI Taxonomy" id="34282"/>
    <lineage>
        <taxon>Eukaryota</taxon>
        <taxon>Viridiplantae</taxon>
        <taxon>Streptophyta</taxon>
        <taxon>Embryophyta</taxon>
        <taxon>Tracheophyta</taxon>
        <taxon>Spermatophyta</taxon>
        <taxon>Magnoliopsida</taxon>
        <taxon>eudicotyledons</taxon>
        <taxon>Gunneridae</taxon>
        <taxon>Pentapetalae</taxon>
        <taxon>rosids</taxon>
        <taxon>malvids</taxon>
        <taxon>Malvales</taxon>
        <taxon>Malvaceae</taxon>
        <taxon>Malvoideae</taxon>
        <taxon>Gossypium</taxon>
    </lineage>
</organism>
<comment type="caution">
    <text evidence="1">The sequence shown here is derived from an EMBL/GenBank/DDBJ whole genome shotgun (WGS) entry which is preliminary data.</text>
</comment>
<evidence type="ECO:0000313" key="2">
    <source>
        <dbReference type="Proteomes" id="UP000593579"/>
    </source>
</evidence>
<dbReference type="AlphaFoldDB" id="A0A7J9CV89"/>
<reference evidence="1 2" key="1">
    <citation type="journal article" date="2019" name="Genome Biol. Evol.">
        <title>Insights into the evolution of the New World diploid cottons (Gossypium, subgenus Houzingenia) based on genome sequencing.</title>
        <authorList>
            <person name="Grover C.E."/>
            <person name="Arick M.A. 2nd"/>
            <person name="Thrash A."/>
            <person name="Conover J.L."/>
            <person name="Sanders W.S."/>
            <person name="Peterson D.G."/>
            <person name="Frelichowski J.E."/>
            <person name="Scheffler J.A."/>
            <person name="Scheffler B.E."/>
            <person name="Wendel J.F."/>
        </authorList>
    </citation>
    <scope>NUCLEOTIDE SEQUENCE [LARGE SCALE GENOMIC DNA]</scope>
    <source>
        <strain evidence="1">5</strain>
        <tissue evidence="1">Leaf</tissue>
    </source>
</reference>
<dbReference type="Proteomes" id="UP000593579">
    <property type="component" value="Unassembled WGS sequence"/>
</dbReference>
<keyword evidence="2" id="KW-1185">Reference proteome</keyword>
<accession>A0A7J9CV89</accession>
<proteinExistence type="predicted"/>
<sequence length="61" mass="6797">ATINETFDGLDIVWRSNGPKLHKLRKLVNGEEAKLGLEIKDQLEEIVGLMGETDLSDIFDA</sequence>
<evidence type="ECO:0000313" key="1">
    <source>
        <dbReference type="EMBL" id="MBA0752278.1"/>
    </source>
</evidence>
<dbReference type="EMBL" id="JABEZY010000013">
    <property type="protein sequence ID" value="MBA0752278.1"/>
    <property type="molecule type" value="Genomic_DNA"/>
</dbReference>
<gene>
    <name evidence="1" type="ORF">Gogos_001125</name>
</gene>
<protein>
    <submittedName>
        <fullName evidence="1">Uncharacterized protein</fullName>
    </submittedName>
</protein>
<dbReference type="OrthoDB" id="2789670at2759"/>